<evidence type="ECO:0008006" key="4">
    <source>
        <dbReference type="Google" id="ProtNLM"/>
    </source>
</evidence>
<comment type="caution">
    <text evidence="2">The sequence shown here is derived from an EMBL/GenBank/DDBJ whole genome shotgun (WGS) entry which is preliminary data.</text>
</comment>
<dbReference type="CDD" id="cd20557">
    <property type="entry name" value="CYCLIN_ScPCL1-like"/>
    <property type="match status" value="1"/>
</dbReference>
<sequence length="354" mass="37959">MDCTPSPGRAVAEAGSTAQTRSASAEHVLLGFAGILNLLLVDLVDPPLVAGPRSFGRRPCHPLMQLVDIRLTPPVLEYVVECVAETVEYTLEHRDSLLALESWFGLPPLPPRHTSPPSACPYPLSSVITRAEVTPATVLGSSTSRTHARTFALEEWAPEYVFLGALITASKYTNDSTLKNVHWSLCTLSVSSASSEFLDMLDWELGVREADVLAQHQGLPEATYGQPPHTDKKTLTSSTVVPSPLARTPAKRLSSHAELDPSLPTSSLASLSSPCTPAHSSYAASPAPAADKARKPDVPTKVAVRATGSTTSCVPYPAAPPPRAARRDTRWRLRRLHPDVFRLPSIRADASSAC</sequence>
<reference evidence="2" key="1">
    <citation type="submission" date="2023-03" db="EMBL/GenBank/DDBJ databases">
        <title>Massive genome expansion in bonnet fungi (Mycena s.s.) driven by repeated elements and novel gene families across ecological guilds.</title>
        <authorList>
            <consortium name="Lawrence Berkeley National Laboratory"/>
            <person name="Harder C.B."/>
            <person name="Miyauchi S."/>
            <person name="Viragh M."/>
            <person name="Kuo A."/>
            <person name="Thoen E."/>
            <person name="Andreopoulos B."/>
            <person name="Lu D."/>
            <person name="Skrede I."/>
            <person name="Drula E."/>
            <person name="Henrissat B."/>
            <person name="Morin E."/>
            <person name="Kohler A."/>
            <person name="Barry K."/>
            <person name="LaButti K."/>
            <person name="Morin E."/>
            <person name="Salamov A."/>
            <person name="Lipzen A."/>
            <person name="Mereny Z."/>
            <person name="Hegedus B."/>
            <person name="Baldrian P."/>
            <person name="Stursova M."/>
            <person name="Weitz H."/>
            <person name="Taylor A."/>
            <person name="Grigoriev I.V."/>
            <person name="Nagy L.G."/>
            <person name="Martin F."/>
            <person name="Kauserud H."/>
        </authorList>
    </citation>
    <scope>NUCLEOTIDE SEQUENCE</scope>
    <source>
        <strain evidence="2">9144</strain>
    </source>
</reference>
<dbReference type="AlphaFoldDB" id="A0AAD7E5Y4"/>
<dbReference type="EMBL" id="JARJCW010000001">
    <property type="protein sequence ID" value="KAJ7230615.1"/>
    <property type="molecule type" value="Genomic_DNA"/>
</dbReference>
<evidence type="ECO:0000313" key="3">
    <source>
        <dbReference type="Proteomes" id="UP001219525"/>
    </source>
</evidence>
<accession>A0AAD7E5Y4</accession>
<name>A0AAD7E5Y4_9AGAR</name>
<gene>
    <name evidence="2" type="ORF">GGX14DRAFT_384537</name>
</gene>
<feature type="compositionally biased region" description="Low complexity" evidence="1">
    <location>
        <begin position="260"/>
        <end position="290"/>
    </location>
</feature>
<dbReference type="Proteomes" id="UP001219525">
    <property type="component" value="Unassembled WGS sequence"/>
</dbReference>
<evidence type="ECO:0000256" key="1">
    <source>
        <dbReference type="SAM" id="MobiDB-lite"/>
    </source>
</evidence>
<protein>
    <recommendedName>
        <fullName evidence="4">Cyclin N-terminal domain-containing protein</fullName>
    </recommendedName>
</protein>
<dbReference type="Gene3D" id="1.10.472.10">
    <property type="entry name" value="Cyclin-like"/>
    <property type="match status" value="1"/>
</dbReference>
<proteinExistence type="predicted"/>
<organism evidence="2 3">
    <name type="scientific">Mycena pura</name>
    <dbReference type="NCBI Taxonomy" id="153505"/>
    <lineage>
        <taxon>Eukaryota</taxon>
        <taxon>Fungi</taxon>
        <taxon>Dikarya</taxon>
        <taxon>Basidiomycota</taxon>
        <taxon>Agaricomycotina</taxon>
        <taxon>Agaricomycetes</taxon>
        <taxon>Agaricomycetidae</taxon>
        <taxon>Agaricales</taxon>
        <taxon>Marasmiineae</taxon>
        <taxon>Mycenaceae</taxon>
        <taxon>Mycena</taxon>
    </lineage>
</organism>
<feature type="region of interest" description="Disordered" evidence="1">
    <location>
        <begin position="220"/>
        <end position="300"/>
    </location>
</feature>
<evidence type="ECO:0000313" key="2">
    <source>
        <dbReference type="EMBL" id="KAJ7230615.1"/>
    </source>
</evidence>
<keyword evidence="3" id="KW-1185">Reference proteome</keyword>